<accession>A0ACB5UCT4</accession>
<comment type="caution">
    <text evidence="1">The sequence shown here is derived from an EMBL/GenBank/DDBJ whole genome shotgun (WGS) entry which is preliminary data.</text>
</comment>
<evidence type="ECO:0000313" key="2">
    <source>
        <dbReference type="Proteomes" id="UP001165064"/>
    </source>
</evidence>
<keyword evidence="2" id="KW-1185">Reference proteome</keyword>
<name>A0ACB5UCT4_AMBMO</name>
<reference evidence="1" key="1">
    <citation type="submission" date="2023-04" db="EMBL/GenBank/DDBJ databases">
        <title>Ambrosiozyma monospora NBRC 10751.</title>
        <authorList>
            <person name="Ichikawa N."/>
            <person name="Sato H."/>
            <person name="Tonouchi N."/>
        </authorList>
    </citation>
    <scope>NUCLEOTIDE SEQUENCE</scope>
    <source>
        <strain evidence="1">NBRC 10751</strain>
    </source>
</reference>
<evidence type="ECO:0000313" key="1">
    <source>
        <dbReference type="EMBL" id="GMF07988.1"/>
    </source>
</evidence>
<protein>
    <submittedName>
        <fullName evidence="1">Unnamed protein product</fullName>
    </submittedName>
</protein>
<sequence>MITHELSQIGNEDLVYVLEHGRVIESGKKTQLLHRKNSHFNQMNEYELEHQKNGSTDKEMAYFNGEDQSDIKSLSQILHEEKLDDKYKKSGKSDIETGDSKDDNESASLKETVQLILKFMDSYHKFIMVCGLILGMFGSVLSPVFAFCFSKLINGIVPTKDGLSSNHYILEWSMIATGIAVATDLPLSRNFICKMFNGSKHVILMRSHPC</sequence>
<dbReference type="EMBL" id="BSXS01016591">
    <property type="protein sequence ID" value="GMF07988.1"/>
    <property type="molecule type" value="Genomic_DNA"/>
</dbReference>
<dbReference type="Proteomes" id="UP001165064">
    <property type="component" value="Unassembled WGS sequence"/>
</dbReference>
<organism evidence="1 2">
    <name type="scientific">Ambrosiozyma monospora</name>
    <name type="common">Yeast</name>
    <name type="synonym">Endomycopsis monosporus</name>
    <dbReference type="NCBI Taxonomy" id="43982"/>
    <lineage>
        <taxon>Eukaryota</taxon>
        <taxon>Fungi</taxon>
        <taxon>Dikarya</taxon>
        <taxon>Ascomycota</taxon>
        <taxon>Saccharomycotina</taxon>
        <taxon>Pichiomycetes</taxon>
        <taxon>Pichiales</taxon>
        <taxon>Pichiaceae</taxon>
        <taxon>Ambrosiozyma</taxon>
    </lineage>
</organism>
<proteinExistence type="predicted"/>
<gene>
    <name evidence="1" type="ORF">Amon02_001311800</name>
</gene>